<comment type="caution">
    <text evidence="3">The sequence shown here is derived from an EMBL/GenBank/DDBJ whole genome shotgun (WGS) entry which is preliminary data.</text>
</comment>
<proteinExistence type="predicted"/>
<dbReference type="Proteomes" id="UP000053528">
    <property type="component" value="Unassembled WGS sequence"/>
</dbReference>
<reference evidence="3 4" key="1">
    <citation type="submission" date="2014-07" db="EMBL/GenBank/DDBJ databases">
        <authorList>
            <person name="McCorrison J."/>
            <person name="Sanka R."/>
            <person name="Torralba M."/>
            <person name="Gillis M."/>
            <person name="Haft D.H."/>
            <person name="Methe B."/>
            <person name="Sutton G."/>
            <person name="Nelson K.E."/>
        </authorList>
    </citation>
    <scope>NUCLEOTIDE SEQUENCE [LARGE SCALE GENOMIC DNA]</scope>
    <source>
        <strain evidence="3 4">DNF00011</strain>
    </source>
</reference>
<evidence type="ECO:0008006" key="5">
    <source>
        <dbReference type="Google" id="ProtNLM"/>
    </source>
</evidence>
<evidence type="ECO:0000313" key="4">
    <source>
        <dbReference type="Proteomes" id="UP000053528"/>
    </source>
</evidence>
<keyword evidence="2" id="KW-0472">Membrane</keyword>
<evidence type="ECO:0000256" key="1">
    <source>
        <dbReference type="SAM" id="MobiDB-lite"/>
    </source>
</evidence>
<evidence type="ECO:0000256" key="2">
    <source>
        <dbReference type="SAM" id="Phobius"/>
    </source>
</evidence>
<name>A0A096AER3_9MICC</name>
<sequence>MYAWIAATLLFVSILSWKGWGARRSPTGTSLRTSAASRATSSINPETSTGKASEHPSATSRRAVPREDRREEAGEEPSEELAVTYDIAQRVISTLASLMRSGAHHRYAWEALTSALEVETQATAGPASTRAHARELEAWHHAASMTASRIALGAPLTLTGLKRTNPDEHELPAMLRHVYWAQQLAEATGIAHAELLEALASHAQARAAAIRSQVTGIAAAQTTRRILALLPLGGLLMAQLLGADPVGTLFTTTAGHVCLFAGCLLWAASLIWSRHLIRKMSYNTTEAGS</sequence>
<evidence type="ECO:0000313" key="3">
    <source>
        <dbReference type="EMBL" id="KGF19429.1"/>
    </source>
</evidence>
<protein>
    <recommendedName>
        <fullName evidence="5">Type II secretion system protein GspF domain-containing protein</fullName>
    </recommendedName>
</protein>
<dbReference type="AlphaFoldDB" id="A0A096AER3"/>
<gene>
    <name evidence="3" type="ORF">HMPREF2128_10100</name>
</gene>
<organism evidence="3 4">
    <name type="scientific">Pseudoglutamicibacter albus DNF00011</name>
    <dbReference type="NCBI Taxonomy" id="1401063"/>
    <lineage>
        <taxon>Bacteria</taxon>
        <taxon>Bacillati</taxon>
        <taxon>Actinomycetota</taxon>
        <taxon>Actinomycetes</taxon>
        <taxon>Micrococcales</taxon>
        <taxon>Micrococcaceae</taxon>
        <taxon>Pseudoglutamicibacter</taxon>
    </lineage>
</organism>
<keyword evidence="2" id="KW-1133">Transmembrane helix</keyword>
<feature type="transmembrane region" description="Helical" evidence="2">
    <location>
        <begin position="254"/>
        <end position="272"/>
    </location>
</feature>
<feature type="compositionally biased region" description="Polar residues" evidence="1">
    <location>
        <begin position="43"/>
        <end position="60"/>
    </location>
</feature>
<feature type="region of interest" description="Disordered" evidence="1">
    <location>
        <begin position="22"/>
        <end position="80"/>
    </location>
</feature>
<feature type="compositionally biased region" description="Low complexity" evidence="1">
    <location>
        <begin position="29"/>
        <end position="42"/>
    </location>
</feature>
<keyword evidence="2" id="KW-0812">Transmembrane</keyword>
<accession>A0A096AER3</accession>
<dbReference type="EMBL" id="JRNH01000032">
    <property type="protein sequence ID" value="KGF19429.1"/>
    <property type="molecule type" value="Genomic_DNA"/>
</dbReference>